<evidence type="ECO:0000256" key="3">
    <source>
        <dbReference type="ARBA" id="ARBA00022833"/>
    </source>
</evidence>
<accession>L0PHF3</accession>
<dbReference type="Proteomes" id="UP000010422">
    <property type="component" value="Unassembled WGS sequence"/>
</dbReference>
<organism evidence="8">
    <name type="scientific">Pneumocystis jirovecii</name>
    <name type="common">Human pneumocystis pneumonia agent</name>
    <dbReference type="NCBI Taxonomy" id="42068"/>
    <lineage>
        <taxon>Eukaryota</taxon>
        <taxon>Fungi</taxon>
        <taxon>Dikarya</taxon>
        <taxon>Ascomycota</taxon>
        <taxon>Taphrinomycotina</taxon>
        <taxon>Pneumocystomycetes</taxon>
        <taxon>Pneumocystaceae</taxon>
        <taxon>Pneumocystis</taxon>
    </lineage>
</organism>
<dbReference type="GO" id="GO:0003729">
    <property type="term" value="F:mRNA binding"/>
    <property type="evidence" value="ECO:0007669"/>
    <property type="project" value="TreeGrafter"/>
</dbReference>
<feature type="domain" description="ZC3H15/TMA46 family C-terminal" evidence="6">
    <location>
        <begin position="534"/>
        <end position="612"/>
    </location>
</feature>
<feature type="domain" description="Conserved oligomeric Golgi complex subunit 5 N-terminal" evidence="5">
    <location>
        <begin position="11"/>
        <end position="142"/>
    </location>
</feature>
<proteinExistence type="predicted"/>
<feature type="coiled-coil region" evidence="4">
    <location>
        <begin position="355"/>
        <end position="399"/>
    </location>
</feature>
<dbReference type="STRING" id="1209962.L0PHF3"/>
<dbReference type="InterPro" id="IPR032378">
    <property type="entry name" value="ZC3H15/TMA46_C"/>
</dbReference>
<protein>
    <submittedName>
        <fullName evidence="7">Uncharacterized protein</fullName>
    </submittedName>
</protein>
<comment type="caution">
    <text evidence="7">The sequence shown here is derived from an EMBL/GenBank/DDBJ whole genome shotgun (WGS) entry which is preliminary data.</text>
</comment>
<feature type="non-terminal residue" evidence="7">
    <location>
        <position position="616"/>
    </location>
</feature>
<dbReference type="Gene3D" id="6.20.400.10">
    <property type="match status" value="1"/>
</dbReference>
<evidence type="ECO:0000256" key="4">
    <source>
        <dbReference type="SAM" id="Coils"/>
    </source>
</evidence>
<evidence type="ECO:0000259" key="6">
    <source>
        <dbReference type="Pfam" id="PF16543"/>
    </source>
</evidence>
<dbReference type="PANTHER" id="PTHR12681">
    <property type="entry name" value="ZINC FINGER-CONTAINING PROTEIN P48ZNF"/>
    <property type="match status" value="1"/>
</dbReference>
<evidence type="ECO:0000256" key="1">
    <source>
        <dbReference type="ARBA" id="ARBA00022723"/>
    </source>
</evidence>
<reference evidence="7 8" key="1">
    <citation type="journal article" date="2012" name="MBio">
        <title>De novo assembly of the Pneumocystis jirovecii genome from a single bronchoalveolar lavage fluid specimen from a patient.</title>
        <authorList>
            <person name="Cisse O.H."/>
            <person name="Pagni M."/>
            <person name="Hauser P.M."/>
        </authorList>
    </citation>
    <scope>NUCLEOTIDE SEQUENCE [LARGE SCALE GENOMIC DNA]</scope>
    <source>
        <strain evidence="7 8">SE8</strain>
    </source>
</reference>
<keyword evidence="2" id="KW-0863">Zinc-finger</keyword>
<dbReference type="InParanoid" id="L0PHF3"/>
<keyword evidence="1" id="KW-0479">Metal-binding</keyword>
<dbReference type="VEuPathDB" id="FungiDB:PNEJI1_000085"/>
<dbReference type="GO" id="GO:0005829">
    <property type="term" value="C:cytosol"/>
    <property type="evidence" value="ECO:0007669"/>
    <property type="project" value="TreeGrafter"/>
</dbReference>
<sequence>MTSKKYIDFEKLNEPTFNAYLFANTLVKETHHYSDSKIDLEIPLKKLQYDIEEINEKIQEEIKKNYEEIIEYVKSSKEVANENISSIKRYTESLVDSFQRMDEKWTKKYEEAVYLLTSLQNMHTTNQLLLKVQEAVILIQRLEHLYQKIEKHNNDIESWRNCVRIAIVIYEWKDDILIVEKYKPFVTSFSEKLESMAYDMLFVQKNLSKSLLVPVISTYFLINENSLVSNLKKYNEKCIRNAVDYFYKSIEVKPILKRLSTTDPVKAKTTLLTNIEKKWADIGNISGHIYVLSIALEEPVPSLLRETFLTHQNTILSNILEKLNNQTPFEYFWKVEDKTFGLKNKNKSSKVQAQIRQIESQAAQIGKNKATKEKEAQKKEQAERKLAEESKKIELAELFKQPAQKVPFGVDPKSILCQYYKQGFCDKGFKKLHNLDVEKKSEKKDIYTDSRQIPLNLDNSYADRKDDTIDMWDDEKLQSVVLSKHGNPKVMMAIIVNINIGMLFCIFQGNLFKKHSLPPGFVFKSKQKEKEEEEITLEQFLEIERHKLGPNLTPVTLETFTEWKRKREEKKEQEEQEIRKKKEASIAAGRIVGLSGRELFEYNPAMCEEEDEILDL</sequence>
<evidence type="ECO:0000313" key="8">
    <source>
        <dbReference type="Proteomes" id="UP000010422"/>
    </source>
</evidence>
<evidence type="ECO:0000313" key="7">
    <source>
        <dbReference type="EMBL" id="CCJ31085.1"/>
    </source>
</evidence>
<dbReference type="PANTHER" id="PTHR12681:SF0">
    <property type="entry name" value="ZINC FINGER CCCH DOMAIN-CONTAINING PROTEIN 15"/>
    <property type="match status" value="1"/>
</dbReference>
<dbReference type="AlphaFoldDB" id="L0PHF3"/>
<dbReference type="Pfam" id="PF10392">
    <property type="entry name" value="COG5_N"/>
    <property type="match status" value="1"/>
</dbReference>
<keyword evidence="3" id="KW-0862">Zinc</keyword>
<keyword evidence="4" id="KW-0175">Coiled coil</keyword>
<gene>
    <name evidence="7" type="ORF">PNEJI1_000085</name>
</gene>
<dbReference type="GO" id="GO:0002181">
    <property type="term" value="P:cytoplasmic translation"/>
    <property type="evidence" value="ECO:0007669"/>
    <property type="project" value="TreeGrafter"/>
</dbReference>
<evidence type="ECO:0000259" key="5">
    <source>
        <dbReference type="Pfam" id="PF10392"/>
    </source>
</evidence>
<dbReference type="InterPro" id="IPR049176">
    <property type="entry name" value="COG5_N"/>
</dbReference>
<dbReference type="Pfam" id="PF16543">
    <property type="entry name" value="DFRP_C"/>
    <property type="match status" value="1"/>
</dbReference>
<dbReference type="GO" id="GO:0008270">
    <property type="term" value="F:zinc ion binding"/>
    <property type="evidence" value="ECO:0007669"/>
    <property type="project" value="UniProtKB-KW"/>
</dbReference>
<dbReference type="EMBL" id="CAKM01000278">
    <property type="protein sequence ID" value="CCJ31085.1"/>
    <property type="molecule type" value="Genomic_DNA"/>
</dbReference>
<name>L0PHF3_PNEJI</name>
<evidence type="ECO:0000256" key="2">
    <source>
        <dbReference type="ARBA" id="ARBA00022771"/>
    </source>
</evidence>